<keyword evidence="2 3" id="KW-0732">Signal</keyword>
<dbReference type="GO" id="GO:0043190">
    <property type="term" value="C:ATP-binding cassette (ABC) transporter complex"/>
    <property type="evidence" value="ECO:0007669"/>
    <property type="project" value="InterPro"/>
</dbReference>
<dbReference type="OrthoDB" id="9764656at2"/>
<dbReference type="SMART" id="SM00062">
    <property type="entry name" value="PBPb"/>
    <property type="match status" value="1"/>
</dbReference>
<evidence type="ECO:0000256" key="1">
    <source>
        <dbReference type="ARBA" id="ARBA00007162"/>
    </source>
</evidence>
<name>A0A124HEA6_9ACTN</name>
<feature type="domain" description="Solute-binding protein family 3/N-terminal" evidence="4">
    <location>
        <begin position="44"/>
        <end position="274"/>
    </location>
</feature>
<evidence type="ECO:0000256" key="2">
    <source>
        <dbReference type="ARBA" id="ARBA00022729"/>
    </source>
</evidence>
<organism evidence="5 6">
    <name type="scientific">Streptomyces yokosukanensis</name>
    <dbReference type="NCBI Taxonomy" id="67386"/>
    <lineage>
        <taxon>Bacteria</taxon>
        <taxon>Bacillati</taxon>
        <taxon>Actinomycetota</taxon>
        <taxon>Actinomycetes</taxon>
        <taxon>Kitasatosporales</taxon>
        <taxon>Streptomycetaceae</taxon>
        <taxon>Streptomyces</taxon>
    </lineage>
</organism>
<evidence type="ECO:0000313" key="6">
    <source>
        <dbReference type="Proteomes" id="UP000053127"/>
    </source>
</evidence>
<reference evidence="5 6" key="1">
    <citation type="submission" date="2015-10" db="EMBL/GenBank/DDBJ databases">
        <title>Draft genome sequence of Streptomyces yokosukanensis DSM 40224, type strain for the species Streptomyces yokosukanensis.</title>
        <authorList>
            <person name="Ruckert C."/>
            <person name="Winkler A."/>
            <person name="Kalinowski J."/>
            <person name="Kampfer P."/>
            <person name="Glaeser S."/>
        </authorList>
    </citation>
    <scope>NUCLEOTIDE SEQUENCE [LARGE SCALE GENOMIC DNA]</scope>
    <source>
        <strain evidence="5 6">DSM 40224</strain>
    </source>
</reference>
<dbReference type="InterPro" id="IPR005770">
    <property type="entry name" value="PhnD"/>
</dbReference>
<dbReference type="NCBIfam" id="TIGR01098">
    <property type="entry name" value="3A0109s03R"/>
    <property type="match status" value="1"/>
</dbReference>
<dbReference type="CDD" id="cd01071">
    <property type="entry name" value="PBP2_PhnD_like"/>
    <property type="match status" value="1"/>
</dbReference>
<dbReference type="PANTHER" id="PTHR35841:SF1">
    <property type="entry name" value="PHOSPHONATES-BINDING PERIPLASMIC PROTEIN"/>
    <property type="match status" value="1"/>
</dbReference>
<gene>
    <name evidence="5" type="ORF">AQI95_35665</name>
</gene>
<comment type="similarity">
    <text evidence="1">Belongs to the phosphate/phosphite/phosphonate binding protein family.</text>
</comment>
<sequence length="319" mass="33065">MFPVNRRNLGVFALGAASVLVLAGCGSSAASKSATSSDGKGAGSLVMAAVPAENSTDLQASYGAVIKLLEKETGKKIVFQKATNYAAVIEGQRSGKIQIAAYGPFSYVQAKSSGVQATPVAAGVETKGAAPGYRSYGIVRTGSPIKDLKGFKGKKVCFVDPNSTSGYLYPHAGLMDAGVDVDKGITSVMAGGHDASVLAVKSGQCDAGFAYDTMVDKQLIEKGQLKKGEITTVWKSEIIPGSPVAISDDLDTALKQKIADAFQSKANTDYLKAHGFCSGSGKCEVDDAGDWGFAKVDDADYDGVRKVCAVTKDKQCVKS</sequence>
<comment type="caution">
    <text evidence="5">The sequence shown here is derived from an EMBL/GenBank/DDBJ whole genome shotgun (WGS) entry which is preliminary data.</text>
</comment>
<dbReference type="GO" id="GO:0055085">
    <property type="term" value="P:transmembrane transport"/>
    <property type="evidence" value="ECO:0007669"/>
    <property type="project" value="InterPro"/>
</dbReference>
<dbReference type="SUPFAM" id="SSF53850">
    <property type="entry name" value="Periplasmic binding protein-like II"/>
    <property type="match status" value="1"/>
</dbReference>
<dbReference type="AlphaFoldDB" id="A0A124HEA6"/>
<dbReference type="STRING" id="67386.AQI95_35665"/>
<proteinExistence type="inferred from homology"/>
<dbReference type="InterPro" id="IPR001638">
    <property type="entry name" value="Solute-binding_3/MltF_N"/>
</dbReference>
<dbReference type="PANTHER" id="PTHR35841">
    <property type="entry name" value="PHOSPHONATES-BINDING PERIPLASMIC PROTEIN"/>
    <property type="match status" value="1"/>
</dbReference>
<feature type="signal peptide" evidence="3">
    <location>
        <begin position="1"/>
        <end position="23"/>
    </location>
</feature>
<dbReference type="Pfam" id="PF12974">
    <property type="entry name" value="Phosphonate-bd"/>
    <property type="match status" value="1"/>
</dbReference>
<evidence type="ECO:0000313" key="5">
    <source>
        <dbReference type="EMBL" id="KUN00103.1"/>
    </source>
</evidence>
<evidence type="ECO:0000259" key="4">
    <source>
        <dbReference type="SMART" id="SM00062"/>
    </source>
</evidence>
<feature type="chain" id="PRO_5039605571" description="Solute-binding protein family 3/N-terminal domain-containing protein" evidence="3">
    <location>
        <begin position="24"/>
        <end position="319"/>
    </location>
</feature>
<dbReference type="EMBL" id="LMWN01000058">
    <property type="protein sequence ID" value="KUN00103.1"/>
    <property type="molecule type" value="Genomic_DNA"/>
</dbReference>
<accession>A0A124HEA6</accession>
<keyword evidence="6" id="KW-1185">Reference proteome</keyword>
<dbReference type="Gene3D" id="3.40.190.10">
    <property type="entry name" value="Periplasmic binding protein-like II"/>
    <property type="match status" value="2"/>
</dbReference>
<dbReference type="Proteomes" id="UP000053127">
    <property type="component" value="Unassembled WGS sequence"/>
</dbReference>
<dbReference type="RefSeq" id="WP_067133927.1">
    <property type="nucleotide sequence ID" value="NZ_JBFACD010000031.1"/>
</dbReference>
<protein>
    <recommendedName>
        <fullName evidence="4">Solute-binding protein family 3/N-terminal domain-containing protein</fullName>
    </recommendedName>
</protein>
<evidence type="ECO:0000256" key="3">
    <source>
        <dbReference type="SAM" id="SignalP"/>
    </source>
</evidence>
<dbReference type="PROSITE" id="PS51257">
    <property type="entry name" value="PROKAR_LIPOPROTEIN"/>
    <property type="match status" value="1"/>
</dbReference>